<keyword evidence="2" id="KW-0547">Nucleotide-binding</keyword>
<dbReference type="InterPro" id="IPR038726">
    <property type="entry name" value="PDDEXK_AddAB-type"/>
</dbReference>
<keyword evidence="9" id="KW-0234">DNA repair</keyword>
<dbReference type="InterPro" id="IPR049035">
    <property type="entry name" value="ADDB_N"/>
</dbReference>
<evidence type="ECO:0000259" key="12">
    <source>
        <dbReference type="Pfam" id="PF21445"/>
    </source>
</evidence>
<dbReference type="PANTHER" id="PTHR30591">
    <property type="entry name" value="RECBCD ENZYME SUBUNIT RECC"/>
    <property type="match status" value="1"/>
</dbReference>
<dbReference type="Proteomes" id="UP001305815">
    <property type="component" value="Chromosome"/>
</dbReference>
<dbReference type="PANTHER" id="PTHR30591:SF1">
    <property type="entry name" value="RECBCD ENZYME SUBUNIT RECC"/>
    <property type="match status" value="1"/>
</dbReference>
<keyword evidence="14" id="KW-1185">Reference proteome</keyword>
<evidence type="ECO:0000256" key="9">
    <source>
        <dbReference type="ARBA" id="ARBA00023204"/>
    </source>
</evidence>
<feature type="domain" description="PD-(D/E)XK endonuclease-like" evidence="11">
    <location>
        <begin position="763"/>
        <end position="1081"/>
    </location>
</feature>
<accession>A0ABM8I8K8</accession>
<evidence type="ECO:0000256" key="7">
    <source>
        <dbReference type="ARBA" id="ARBA00022840"/>
    </source>
</evidence>
<dbReference type="SUPFAM" id="SSF52540">
    <property type="entry name" value="P-loop containing nucleoside triphosphate hydrolases"/>
    <property type="match status" value="1"/>
</dbReference>
<organism evidence="13 14">
    <name type="scientific">Claveliimonas bilis</name>
    <dbReference type="NCBI Taxonomy" id="3028070"/>
    <lineage>
        <taxon>Bacteria</taxon>
        <taxon>Bacillati</taxon>
        <taxon>Bacillota</taxon>
        <taxon>Clostridia</taxon>
        <taxon>Lachnospirales</taxon>
        <taxon>Lachnospiraceae</taxon>
        <taxon>Claveliimonas</taxon>
    </lineage>
</organism>
<dbReference type="RefSeq" id="WP_316265487.1">
    <property type="nucleotide sequence ID" value="NZ_AP027742.1"/>
</dbReference>
<keyword evidence="8" id="KW-0238">DNA-binding</keyword>
<reference evidence="14" key="1">
    <citation type="journal article" date="2023" name="Int. J. Syst. Evol. Microbiol.">
        <title>Claveliimonas bilis gen. nov., sp. nov., deoxycholic acid-producing bacteria isolated from human faeces, and reclassification of Sellimonas monacensis Zenner et al. 2021 as Claveliimonas monacensis comb. nov.</title>
        <authorList>
            <person name="Hisatomi A."/>
            <person name="Kastawa N.W.E.P.G."/>
            <person name="Song I."/>
            <person name="Ohkuma M."/>
            <person name="Fukiya S."/>
            <person name="Sakamoto M."/>
        </authorList>
    </citation>
    <scope>NUCLEOTIDE SEQUENCE [LARGE SCALE GENOMIC DNA]</scope>
    <source>
        <strain evidence="14">12BBH14</strain>
    </source>
</reference>
<dbReference type="Gene3D" id="3.40.50.300">
    <property type="entry name" value="P-loop containing nucleotide triphosphate hydrolases"/>
    <property type="match status" value="4"/>
</dbReference>
<dbReference type="InterPro" id="IPR011604">
    <property type="entry name" value="PDDEXK-like_dom_sf"/>
</dbReference>
<sequence>MALQFVFGGSGSGKSHYLYQNITKEAEENPSLSYLVLVPEQFTMQTQKDLVMHGSRKGIMNIDVLSFVRLAHRIFEETGKGGFPVLDDEGKNLVLRKIGGELESRLKVLKGNMRKLGYVSEVKSVLSEFIQYDVGMDEIRKVMESSGEDSYLYYKLSDIALLYQGFQDYLREKFITKEELLDVLSRVACESEILRKSTVVLDGFTGFTPVQGRLLGELMKICRDVIVTVTIDEREDPYTFRHPYQLFAMSKQTVASLLETAKKMQIPVKDPVVLKRQPAPRFENCPAIGFLEREIFRYSGKTYTGQQSAVELHVARNPMDEAWAAAERVRRMIRTEGYRYREIGIIVSDMDTYGNSLKRAFGRYEIPVFMDQKRSILLNSFVEYIRSLLTMAEQNFSFESVFRFLRTGYAGFEAEEIDELENYCLALGVKGFAKWQERWIRRSRDMTEEELERVNHLRVMLVELVDDLVFVLKQKKKTVRDITEALYDFLVREKMQLVLKEQEEQFQAEGEMALAREYAQIYGIVLDLFDKFVQLLGDETVTLEEYCSLLDAGLTEAKVGVIPPGIDQVVIGDMQRTRLKDIKALLFLGANDSFLPGNLMQAGLLSEGDRTKFAREKIALTPGAKEQAYVQKYYLYLNLTKPTEKLCVFYSKVSADGKSVRPSYLIQEIRRLFPEISVEDEEEKALKEKEMTPESGITELTKGLQGRDDASGSAWMELYSWYKGEEKWQGKLSDLLDAAYYVRPSDAVSEAVAKKIYGDDFRASITRMERFSSCAFSHFLTYGLALKERQEYEFRAADMGNVFHSAVEKYAGKLSESKRSWISLTLEEQKELSDQCVDEAVTDYGNSVLYSTSRNQYMVTRMKHMMNRTVWALTEQLRRGDFQPEASELSFGSGKIDRVDTCLEDDTVYVKVVDYKTGHTAFDFSLLYHGLQLQLMVYMNQALGLVKRRYPDKEAVPSGIFYYRIQDPLVEKGDDKETVKEKLLKELRPDGLISLEKNSLAHLEHGREGESLAVPVKFKKDGSLAASSKAVDGSDFAVLSRYAGEKVKELHERIASGEAKISPYRQGTRTGCDYCAYRHICGFDTKIPGYHYRDIEKLDRQEAIERMGKQIEESTEKSTGKGENDL</sequence>
<keyword evidence="5 13" id="KW-0347">Helicase</keyword>
<dbReference type="Pfam" id="PF21445">
    <property type="entry name" value="ADDB_N"/>
    <property type="match status" value="1"/>
</dbReference>
<keyword evidence="6" id="KW-0269">Exonuclease</keyword>
<evidence type="ECO:0000256" key="6">
    <source>
        <dbReference type="ARBA" id="ARBA00022839"/>
    </source>
</evidence>
<feature type="region of interest" description="Disordered" evidence="10">
    <location>
        <begin position="1106"/>
        <end position="1126"/>
    </location>
</feature>
<evidence type="ECO:0000256" key="2">
    <source>
        <dbReference type="ARBA" id="ARBA00022741"/>
    </source>
</evidence>
<evidence type="ECO:0000256" key="1">
    <source>
        <dbReference type="ARBA" id="ARBA00022722"/>
    </source>
</evidence>
<evidence type="ECO:0000259" key="11">
    <source>
        <dbReference type="Pfam" id="PF12705"/>
    </source>
</evidence>
<evidence type="ECO:0000256" key="4">
    <source>
        <dbReference type="ARBA" id="ARBA00022801"/>
    </source>
</evidence>
<dbReference type="EMBL" id="AP027742">
    <property type="protein sequence ID" value="BDZ78436.1"/>
    <property type="molecule type" value="Genomic_DNA"/>
</dbReference>
<dbReference type="Pfam" id="PF12705">
    <property type="entry name" value="PDDEXK_1"/>
    <property type="match status" value="1"/>
</dbReference>
<evidence type="ECO:0000313" key="14">
    <source>
        <dbReference type="Proteomes" id="UP001305815"/>
    </source>
</evidence>
<evidence type="ECO:0000256" key="10">
    <source>
        <dbReference type="SAM" id="MobiDB-lite"/>
    </source>
</evidence>
<proteinExistence type="predicted"/>
<evidence type="ECO:0000256" key="3">
    <source>
        <dbReference type="ARBA" id="ARBA00022763"/>
    </source>
</evidence>
<evidence type="ECO:0000256" key="8">
    <source>
        <dbReference type="ARBA" id="ARBA00023125"/>
    </source>
</evidence>
<keyword evidence="1" id="KW-0540">Nuclease</keyword>
<dbReference type="InterPro" id="IPR027417">
    <property type="entry name" value="P-loop_NTPase"/>
</dbReference>
<evidence type="ECO:0000313" key="13">
    <source>
        <dbReference type="EMBL" id="BDZ78436.1"/>
    </source>
</evidence>
<dbReference type="Gene3D" id="3.90.320.10">
    <property type="match status" value="1"/>
</dbReference>
<name>A0ABM8I8K8_9FIRM</name>
<keyword evidence="3" id="KW-0227">DNA damage</keyword>
<protein>
    <submittedName>
        <fullName evidence="13">ATP-dependent helicase/deoxyribonuclease subunit B</fullName>
    </submittedName>
</protein>
<evidence type="ECO:0000256" key="5">
    <source>
        <dbReference type="ARBA" id="ARBA00022806"/>
    </source>
</evidence>
<keyword evidence="4" id="KW-0378">Hydrolase</keyword>
<keyword evidence="7" id="KW-0067">ATP-binding</keyword>
<feature type="domain" description="ATP-dependent helicase/deoxyribonuclease subunit B N-terminal" evidence="12">
    <location>
        <begin position="5"/>
        <end position="292"/>
    </location>
</feature>
<gene>
    <name evidence="13" type="primary">addB</name>
    <name evidence="13" type="ORF">Lac1_26190</name>
</gene>
<dbReference type="GO" id="GO:0004386">
    <property type="term" value="F:helicase activity"/>
    <property type="evidence" value="ECO:0007669"/>
    <property type="project" value="UniProtKB-KW"/>
</dbReference>